<protein>
    <submittedName>
        <fullName evidence="4">tRNA-Thr(GGU) m(6)t(6)A37 methyltransferase TsaA</fullName>
    </submittedName>
</protein>
<dbReference type="CDD" id="cd09281">
    <property type="entry name" value="UPF0066"/>
    <property type="match status" value="1"/>
</dbReference>
<dbReference type="PANTHER" id="PTHR12818">
    <property type="entry name" value="TRNA (ADENINE(37)-N6)-METHYLTRANSFERASE"/>
    <property type="match status" value="1"/>
</dbReference>
<evidence type="ECO:0000313" key="4">
    <source>
        <dbReference type="EMBL" id="MEX5730077.1"/>
    </source>
</evidence>
<evidence type="ECO:0000313" key="5">
    <source>
        <dbReference type="Proteomes" id="UP001560019"/>
    </source>
</evidence>
<keyword evidence="5" id="KW-1185">Reference proteome</keyword>
<sequence length="154" mass="16548">MRPGEIVAEGLAPPAGPVLRFVGRIRTPWGPGECPKNIGKARETGRGARVELDPAFAPALLGLEIGQPVVLLYWLHEARRDLLRQSPRHIDGTRGTFALRSPNRPNSIGLATVRITALDGAAGTLGIDAIDCFDGTPLLDIKPWLERVDLPPAP</sequence>
<dbReference type="PROSITE" id="PS51668">
    <property type="entry name" value="TSAA_2"/>
    <property type="match status" value="1"/>
</dbReference>
<accession>A0ABV3Y0C9</accession>
<dbReference type="SUPFAM" id="SSF118196">
    <property type="entry name" value="YaeB-like"/>
    <property type="match status" value="1"/>
</dbReference>
<keyword evidence="4" id="KW-0808">Transferase</keyword>
<evidence type="ECO:0000256" key="1">
    <source>
        <dbReference type="ARBA" id="ARBA00022691"/>
    </source>
</evidence>
<dbReference type="Gene3D" id="2.40.30.70">
    <property type="entry name" value="YaeB-like"/>
    <property type="match status" value="1"/>
</dbReference>
<name>A0ABV3Y0C9_9RHOB</name>
<dbReference type="RefSeq" id="WP_245972107.1">
    <property type="nucleotide sequence ID" value="NZ_JBEHHI010000003.1"/>
</dbReference>
<dbReference type="InterPro" id="IPR040372">
    <property type="entry name" value="YaeB-like"/>
</dbReference>
<dbReference type="GO" id="GO:0008168">
    <property type="term" value="F:methyltransferase activity"/>
    <property type="evidence" value="ECO:0007669"/>
    <property type="project" value="UniProtKB-KW"/>
</dbReference>
<proteinExistence type="inferred from homology"/>
<organism evidence="4 5">
    <name type="scientific">Rhodovulum iodosum</name>
    <dbReference type="NCBI Taxonomy" id="68291"/>
    <lineage>
        <taxon>Bacteria</taxon>
        <taxon>Pseudomonadati</taxon>
        <taxon>Pseudomonadota</taxon>
        <taxon>Alphaproteobacteria</taxon>
        <taxon>Rhodobacterales</taxon>
        <taxon>Paracoccaceae</taxon>
        <taxon>Rhodovulum</taxon>
    </lineage>
</organism>
<dbReference type="EMBL" id="JBEHHI010000003">
    <property type="protein sequence ID" value="MEX5730077.1"/>
    <property type="molecule type" value="Genomic_DNA"/>
</dbReference>
<dbReference type="InterPro" id="IPR023370">
    <property type="entry name" value="TrmO-like_N"/>
</dbReference>
<keyword evidence="4" id="KW-0489">Methyltransferase</keyword>
<dbReference type="InterPro" id="IPR036413">
    <property type="entry name" value="YaeB-like_sf"/>
</dbReference>
<dbReference type="Proteomes" id="UP001560019">
    <property type="component" value="Unassembled WGS sequence"/>
</dbReference>
<dbReference type="Pfam" id="PF01980">
    <property type="entry name" value="TrmO_N"/>
    <property type="match status" value="1"/>
</dbReference>
<dbReference type="InterPro" id="IPR036414">
    <property type="entry name" value="YaeB_N_sf"/>
</dbReference>
<dbReference type="PANTHER" id="PTHR12818:SF0">
    <property type="entry name" value="TRNA (ADENINE(37)-N6)-METHYLTRANSFERASE"/>
    <property type="match status" value="1"/>
</dbReference>
<evidence type="ECO:0000259" key="3">
    <source>
        <dbReference type="PROSITE" id="PS51668"/>
    </source>
</evidence>
<gene>
    <name evidence="4" type="ORF">Ga0609869_003430</name>
</gene>
<reference evidence="4 5" key="1">
    <citation type="submission" date="2024-06" db="EMBL/GenBank/DDBJ databases">
        <title>Genome of Rhodovulum iodosum, a marine photoferrotroph.</title>
        <authorList>
            <person name="Bianchini G."/>
            <person name="Nikeleit V."/>
            <person name="Kappler A."/>
            <person name="Bryce C."/>
            <person name="Sanchez-Baracaldo P."/>
        </authorList>
    </citation>
    <scope>NUCLEOTIDE SEQUENCE [LARGE SCALE GENOMIC DNA]</scope>
    <source>
        <strain evidence="4 5">UT/N1</strain>
    </source>
</reference>
<comment type="caution">
    <text evidence="4">The sequence shown here is derived from an EMBL/GenBank/DDBJ whole genome shotgun (WGS) entry which is preliminary data.</text>
</comment>
<comment type="similarity">
    <text evidence="2">Belongs to the tRNA methyltransferase O family.</text>
</comment>
<keyword evidence="1" id="KW-0949">S-adenosyl-L-methionine</keyword>
<dbReference type="GO" id="GO:0032259">
    <property type="term" value="P:methylation"/>
    <property type="evidence" value="ECO:0007669"/>
    <property type="project" value="UniProtKB-KW"/>
</dbReference>
<evidence type="ECO:0000256" key="2">
    <source>
        <dbReference type="ARBA" id="ARBA00033753"/>
    </source>
</evidence>
<feature type="domain" description="TsaA-like" evidence="3">
    <location>
        <begin position="19"/>
        <end position="153"/>
    </location>
</feature>